<proteinExistence type="predicted"/>
<evidence type="ECO:0000313" key="1">
    <source>
        <dbReference type="EMBL" id="KAK4374974.1"/>
    </source>
</evidence>
<dbReference type="Pfam" id="PF05919">
    <property type="entry name" value="Mitovir_RNA_pol"/>
    <property type="match status" value="1"/>
</dbReference>
<dbReference type="Proteomes" id="UP001291623">
    <property type="component" value="Unassembled WGS sequence"/>
</dbReference>
<sequence>MASSIVNNSLGLNTFLAMPTMIKRMSEVALAGQPIGYYGSWSLFFLSHYYIVWMAAEKEYPNHTTPFEDYALLGDDILIIDARVAQQYYILLDRPGVTISVAKSIIFENGTIEFAKRFWTKDMEIDIP</sequence>
<evidence type="ECO:0000313" key="2">
    <source>
        <dbReference type="Proteomes" id="UP001291623"/>
    </source>
</evidence>
<dbReference type="AlphaFoldDB" id="A0AAE1SSC3"/>
<name>A0AAE1SSC3_9SOLA</name>
<gene>
    <name evidence="1" type="ORF">RND71_005651</name>
</gene>
<dbReference type="PANTHER" id="PTHR34456">
    <property type="entry name" value="MITOVIRUS RNA-DEPENDENT RNA POLYMERASE"/>
    <property type="match status" value="1"/>
</dbReference>
<keyword evidence="2" id="KW-1185">Reference proteome</keyword>
<comment type="caution">
    <text evidence="1">The sequence shown here is derived from an EMBL/GenBank/DDBJ whole genome shotgun (WGS) entry which is preliminary data.</text>
</comment>
<dbReference type="InterPro" id="IPR008686">
    <property type="entry name" value="RNA_pol_mitovir"/>
</dbReference>
<dbReference type="PANTHER" id="PTHR34456:SF13">
    <property type="entry name" value="REVERSE TRANSCRIPTASE DOMAIN-CONTAINING PROTEIN"/>
    <property type="match status" value="1"/>
</dbReference>
<accession>A0AAE1SSC3</accession>
<protein>
    <submittedName>
        <fullName evidence="1">Uncharacterized protein</fullName>
    </submittedName>
</protein>
<reference evidence="1" key="1">
    <citation type="submission" date="2023-12" db="EMBL/GenBank/DDBJ databases">
        <title>Genome assembly of Anisodus tanguticus.</title>
        <authorList>
            <person name="Wang Y.-J."/>
        </authorList>
    </citation>
    <scope>NUCLEOTIDE SEQUENCE</scope>
    <source>
        <strain evidence="1">KB-2021</strain>
        <tissue evidence="1">Leaf</tissue>
    </source>
</reference>
<dbReference type="EMBL" id="JAVYJV010000003">
    <property type="protein sequence ID" value="KAK4374974.1"/>
    <property type="molecule type" value="Genomic_DNA"/>
</dbReference>
<organism evidence="1 2">
    <name type="scientific">Anisodus tanguticus</name>
    <dbReference type="NCBI Taxonomy" id="243964"/>
    <lineage>
        <taxon>Eukaryota</taxon>
        <taxon>Viridiplantae</taxon>
        <taxon>Streptophyta</taxon>
        <taxon>Embryophyta</taxon>
        <taxon>Tracheophyta</taxon>
        <taxon>Spermatophyta</taxon>
        <taxon>Magnoliopsida</taxon>
        <taxon>eudicotyledons</taxon>
        <taxon>Gunneridae</taxon>
        <taxon>Pentapetalae</taxon>
        <taxon>asterids</taxon>
        <taxon>lamiids</taxon>
        <taxon>Solanales</taxon>
        <taxon>Solanaceae</taxon>
        <taxon>Solanoideae</taxon>
        <taxon>Hyoscyameae</taxon>
        <taxon>Anisodus</taxon>
    </lineage>
</organism>